<comment type="subcellular location">
    <subcellularLocation>
        <location evidence="1">Cell membrane</location>
        <topology evidence="1">Multi-pass membrane protein</topology>
    </subcellularLocation>
</comment>
<feature type="transmembrane region" description="Helical" evidence="3">
    <location>
        <begin position="293"/>
        <end position="313"/>
    </location>
</feature>
<gene>
    <name evidence="4" type="ORF">LCGC14_1691270</name>
</gene>
<protein>
    <recommendedName>
        <fullName evidence="5">ABC transmembrane type-1 domain-containing protein</fullName>
    </recommendedName>
</protein>
<evidence type="ECO:0000313" key="4">
    <source>
        <dbReference type="EMBL" id="KKM15912.1"/>
    </source>
</evidence>
<dbReference type="GO" id="GO:0005886">
    <property type="term" value="C:plasma membrane"/>
    <property type="evidence" value="ECO:0007669"/>
    <property type="project" value="UniProtKB-SubCell"/>
</dbReference>
<name>A0A0F9HL52_9ZZZZ</name>
<accession>A0A0F9HL52</accession>
<feature type="transmembrane region" description="Helical" evidence="3">
    <location>
        <begin position="447"/>
        <end position="470"/>
    </location>
</feature>
<evidence type="ECO:0000256" key="3">
    <source>
        <dbReference type="SAM" id="Phobius"/>
    </source>
</evidence>
<feature type="non-terminal residue" evidence="4">
    <location>
        <position position="1"/>
    </location>
</feature>
<dbReference type="PANTHER" id="PTHR43386:SF1">
    <property type="entry name" value="D,D-DIPEPTIDE TRANSPORT SYSTEM PERMEASE PROTEIN DDPC-RELATED"/>
    <property type="match status" value="1"/>
</dbReference>
<feature type="transmembrane region" description="Helical" evidence="3">
    <location>
        <begin position="12"/>
        <end position="31"/>
    </location>
</feature>
<reference evidence="4" key="1">
    <citation type="journal article" date="2015" name="Nature">
        <title>Complex archaea that bridge the gap between prokaryotes and eukaryotes.</title>
        <authorList>
            <person name="Spang A."/>
            <person name="Saw J.H."/>
            <person name="Jorgensen S.L."/>
            <person name="Zaremba-Niedzwiedzka K."/>
            <person name="Martijn J."/>
            <person name="Lind A.E."/>
            <person name="van Eijk R."/>
            <person name="Schleper C."/>
            <person name="Guy L."/>
            <person name="Ettema T.J."/>
        </authorList>
    </citation>
    <scope>NUCLEOTIDE SEQUENCE</scope>
</reference>
<keyword evidence="3" id="KW-0812">Transmembrane</keyword>
<keyword evidence="3" id="KW-0472">Membrane</keyword>
<proteinExistence type="predicted"/>
<dbReference type="AlphaFoldDB" id="A0A0F9HL52"/>
<keyword evidence="3" id="KW-1133">Transmembrane helix</keyword>
<comment type="caution">
    <text evidence="4">The sequence shown here is derived from an EMBL/GenBank/DDBJ whole genome shotgun (WGS) entry which is preliminary data.</text>
</comment>
<evidence type="ECO:0000256" key="2">
    <source>
        <dbReference type="ARBA" id="ARBA00022448"/>
    </source>
</evidence>
<dbReference type="PANTHER" id="PTHR43386">
    <property type="entry name" value="OLIGOPEPTIDE TRANSPORT SYSTEM PERMEASE PROTEIN APPC"/>
    <property type="match status" value="1"/>
</dbReference>
<evidence type="ECO:0000256" key="1">
    <source>
        <dbReference type="ARBA" id="ARBA00004651"/>
    </source>
</evidence>
<sequence length="484" mass="54349">SRHRGKKIDRFIQILTALGISLPFFLLVSRFEPTGYLSVEFTNPPFVTGSLIFDSILSGQQYLIDDYLLHMVLPVLSFSIFMPALITRKTRSFLKKKSHKNSISSITAITGAIFGYIFISVVLIEVLFGLNGFGQLFIDAFLLYDYFMIITVLFIILLVFVIVTLCSNLLFILYRVLINKGHFKRILKLKYNRSTYEEEKLENENVKTEHEGSFKEYLISRLKSPIFFLSMILVLFFIFVSIFPQVFTQYSFQEVMTPQAGSWAPPSPAHPLGQTFMGGDVLGRLMWGIRDSMLFGISVVFIGLIGGAIFGLIAGKFNILGYRIIMGFMIFFYVFPVLVLVLLPLGLLGPFAFIGLPIIGSLGPLTFISLPIIGILLIPNFTRTIADSILDEVNYKGIGKAIIRSIPLNLSIAILIYASIGFLGFFLDNQVILGTDISQGRVNLSQAPWASFWPSLAVFGMVFSFLLLNIGLQDYISKKRPLEN</sequence>
<feature type="transmembrane region" description="Helical" evidence="3">
    <location>
        <begin position="226"/>
        <end position="247"/>
    </location>
</feature>
<feature type="transmembrane region" description="Helical" evidence="3">
    <location>
        <begin position="148"/>
        <end position="178"/>
    </location>
</feature>
<feature type="transmembrane region" description="Helical" evidence="3">
    <location>
        <begin position="67"/>
        <end position="86"/>
    </location>
</feature>
<dbReference type="InterPro" id="IPR050366">
    <property type="entry name" value="BP-dependent_transpt_permease"/>
</dbReference>
<keyword evidence="2" id="KW-0813">Transport</keyword>
<feature type="transmembrane region" description="Helical" evidence="3">
    <location>
        <begin position="351"/>
        <end position="378"/>
    </location>
</feature>
<feature type="transmembrane region" description="Helical" evidence="3">
    <location>
        <begin position="406"/>
        <end position="427"/>
    </location>
</feature>
<feature type="transmembrane region" description="Helical" evidence="3">
    <location>
        <begin position="325"/>
        <end position="345"/>
    </location>
</feature>
<evidence type="ECO:0008006" key="5">
    <source>
        <dbReference type="Google" id="ProtNLM"/>
    </source>
</evidence>
<dbReference type="EMBL" id="LAZR01014796">
    <property type="protein sequence ID" value="KKM15912.1"/>
    <property type="molecule type" value="Genomic_DNA"/>
</dbReference>
<feature type="transmembrane region" description="Helical" evidence="3">
    <location>
        <begin position="106"/>
        <end position="128"/>
    </location>
</feature>
<organism evidence="4">
    <name type="scientific">marine sediment metagenome</name>
    <dbReference type="NCBI Taxonomy" id="412755"/>
    <lineage>
        <taxon>unclassified sequences</taxon>
        <taxon>metagenomes</taxon>
        <taxon>ecological metagenomes</taxon>
    </lineage>
</organism>